<feature type="domain" description="RES" evidence="1">
    <location>
        <begin position="94"/>
        <end position="233"/>
    </location>
</feature>
<evidence type="ECO:0000313" key="2">
    <source>
        <dbReference type="EMBL" id="SFE68130.1"/>
    </source>
</evidence>
<evidence type="ECO:0000313" key="3">
    <source>
        <dbReference type="Proteomes" id="UP000183410"/>
    </source>
</evidence>
<protein>
    <submittedName>
        <fullName evidence="2">RES domain-containing protein</fullName>
    </submittedName>
</protein>
<dbReference type="RefSeq" id="WP_156182317.1">
    <property type="nucleotide sequence ID" value="NZ_LAQO01000007.1"/>
</dbReference>
<reference evidence="3" key="1">
    <citation type="submission" date="2016-10" db="EMBL/GenBank/DDBJ databases">
        <authorList>
            <person name="Varghese N."/>
            <person name="Submissions S."/>
        </authorList>
    </citation>
    <scope>NUCLEOTIDE SEQUENCE [LARGE SCALE GENOMIC DNA]</scope>
    <source>
        <strain evidence="3">CGMCC 1.10223</strain>
    </source>
</reference>
<gene>
    <name evidence="2" type="ORF">SAMN04487969_10595</name>
</gene>
<organism evidence="2 3">
    <name type="scientific">Paenibacillus algorifonticola</name>
    <dbReference type="NCBI Taxonomy" id="684063"/>
    <lineage>
        <taxon>Bacteria</taxon>
        <taxon>Bacillati</taxon>
        <taxon>Bacillota</taxon>
        <taxon>Bacilli</taxon>
        <taxon>Bacillales</taxon>
        <taxon>Paenibacillaceae</taxon>
        <taxon>Paenibacillus</taxon>
    </lineage>
</organism>
<dbReference type="EMBL" id="FONN01000005">
    <property type="protein sequence ID" value="SFE68130.1"/>
    <property type="molecule type" value="Genomic_DNA"/>
</dbReference>
<dbReference type="OrthoDB" id="648213at2"/>
<proteinExistence type="predicted"/>
<dbReference type="Proteomes" id="UP000183410">
    <property type="component" value="Unassembled WGS sequence"/>
</dbReference>
<evidence type="ECO:0000259" key="1">
    <source>
        <dbReference type="SMART" id="SM00953"/>
    </source>
</evidence>
<dbReference type="InterPro" id="IPR014914">
    <property type="entry name" value="RES_dom"/>
</dbReference>
<dbReference type="Pfam" id="PF08808">
    <property type="entry name" value="RES"/>
    <property type="match status" value="1"/>
</dbReference>
<dbReference type="SMART" id="SM00953">
    <property type="entry name" value="RES"/>
    <property type="match status" value="1"/>
</dbReference>
<keyword evidence="3" id="KW-1185">Reference proteome</keyword>
<name>A0A1I2CK98_9BACL</name>
<sequence length="245" mass="28391">MNFLLYNRTEYVYIIIETCGVRKLSSMYVTNDDHTEKVYDSFVEMFEDNHFFIDNRHDFFLYFLSEYEKSSFKITSGNVFLRGRINEKEPFQDALLKAPPKGKASAGRLNSRGISYLYAAEHEDTIVSELRPWIGAGITIATCETMRELNVINLVPDKSETKQLNSYRRVISSKFSKPVVPSEKELSYLPTQYIAEYFKQQGFDGLRYSSSVHGGGINYAFFYPDDFKVKIRNQVTITAIKYDSH</sequence>
<dbReference type="AlphaFoldDB" id="A0A1I2CK98"/>
<accession>A0A1I2CK98</accession>